<dbReference type="Proteomes" id="UP001056518">
    <property type="component" value="Segment"/>
</dbReference>
<sequence length="213" mass="20610">MALYFLAIPKQSGAQTIRNGRTAIIVKIADGLTAPNALAAARTAAAAQDVGNEAIWGRATGGYMSEDSITLAGNFVWLGQTPETPEALTGAAGPGGGASVANGATVSVRNSAGADPHNGTAVVSGSTFTGVNLAATVALVDSADTIPLQNSAGASKGNATVTVAAGVPTNVRAPATSAIVANNEVLTVPITGTGTTSATVTVANGVVTGLALA</sequence>
<name>A0A9E7SQE3_9CAUD</name>
<accession>A0A9E7SQE3</accession>
<evidence type="ECO:0000313" key="2">
    <source>
        <dbReference type="Proteomes" id="UP001056518"/>
    </source>
</evidence>
<proteinExistence type="predicted"/>
<protein>
    <submittedName>
        <fullName evidence="1">Uncharacterized protein</fullName>
    </submittedName>
</protein>
<dbReference type="EMBL" id="ON005621">
    <property type="protein sequence ID" value="UTC27966.1"/>
    <property type="molecule type" value="Genomic_DNA"/>
</dbReference>
<dbReference type="GeneID" id="79585792"/>
<dbReference type="KEGG" id="vg:79585792"/>
<evidence type="ECO:0000313" key="1">
    <source>
        <dbReference type="EMBL" id="UTC27966.1"/>
    </source>
</evidence>
<dbReference type="RefSeq" id="YP_010738421.1">
    <property type="nucleotide sequence ID" value="NC_073027.1"/>
</dbReference>
<organism evidence="1 2">
    <name type="scientific">Stenotrophomonas phage A1432</name>
    <dbReference type="NCBI Taxonomy" id="2930315"/>
    <lineage>
        <taxon>Viruses</taxon>
        <taxon>Duplodnaviria</taxon>
        <taxon>Heunggongvirae</taxon>
        <taxon>Uroviricota</taxon>
        <taxon>Caudoviricetes</taxon>
        <taxon>Mesyanzhinovviridae</taxon>
        <taxon>Bradleyvirinae</taxon>
        <taxon>Ghuizhouvirus</taxon>
        <taxon>Ghuizhouvirus A1432</taxon>
    </lineage>
</organism>
<keyword evidence="2" id="KW-1185">Reference proteome</keyword>
<reference evidence="1" key="1">
    <citation type="submission" date="2022-03" db="EMBL/GenBank/DDBJ databases">
        <authorList>
            <person name="Xu M."/>
        </authorList>
    </citation>
    <scope>NUCLEOTIDE SEQUENCE</scope>
</reference>